<dbReference type="Pfam" id="PF20436">
    <property type="entry name" value="LonB_AAA-LID"/>
    <property type="match status" value="1"/>
</dbReference>
<keyword evidence="1 2" id="KW-0645">Protease</keyword>
<sequence length="831" mass="94914">MWKQVSKEDREKRKVPVERLRVQTPPEAFPCETTEQIEPLREGIIGQDRAVRAMDFGLKVQKAGYNLYVAGPPGTGRTTYTRAKAKQAARNKPTPADWCYVYNFSRPDHPLALRFPAGEGREFKTRMDELLRDVEREIRKIFSGEDYQKHRRFIMQNFEKRAQEIWKQMDQLARELNFSLERVPEGGIATIPLMFGKPLSNEDFARLPDESRQEIKEKSKRLEQEVTESVRQIQLLEKEVEQEVSRLNKDSVRQVLKHLFEPLWETYTEEKIRKYLQDYQEDIIENHHLFKEDDGTENPMARLLQRNEENNLQRYRVNVLVDNGQLSGAPVVFENNPTYYNLFGRVEYRSTFGAMTTDFTMIKPGALHMANGGYLIVQIAELLRNPLSWHVLKRMLKNESLRIENLSEEHGLIATSGLKPEAIPLNVKVILLGNPYVYHLLSELDEDFPKLFKVKVEFDTDMKKDERHYHEFAGFVRSYCEKEGLLPFHRSALAALLDYSARLAGDQRKLTTNFHHLTRLLVEASFWAEEEGAEVVEARHVEEALAEQEYRANRMDEKMRELIEEGTIMVDVTGEKVGQINGLAVLQTGDYTFGQPHRITARTFIGRQGIINIERETSLSGQFHHKGLLILSGYLAGKFAQDKPLPLSASITFEQTYSRIDGDSASSTELYALLSSLSGIPIRQGIAVTGSVNQFGEIQPIGGVNEKIEGFFAVCKAMGFTGEQGVIIPHQNVKNLMLRPEVVEAVEAGRFHIWQVRTIEEGIEILTGVKAGTCDEHGQYEPGTLFGEVNKRLARMFSSIKEDSADLVIDVDAQAMQKLIESEGGEKSEDK</sequence>
<dbReference type="InterPro" id="IPR027065">
    <property type="entry name" value="Lon_Prtase"/>
</dbReference>
<dbReference type="Pfam" id="PF20437">
    <property type="entry name" value="LonC_helical"/>
    <property type="match status" value="1"/>
</dbReference>
<keyword evidence="2" id="KW-0378">Hydrolase</keyword>
<dbReference type="InterPro" id="IPR027417">
    <property type="entry name" value="P-loop_NTPase"/>
</dbReference>
<dbReference type="Pfam" id="PF13654">
    <property type="entry name" value="AAA_32"/>
    <property type="match status" value="1"/>
</dbReference>
<evidence type="ECO:0000313" key="5">
    <source>
        <dbReference type="EMBL" id="GEN36044.1"/>
    </source>
</evidence>
<reference evidence="5 6" key="1">
    <citation type="submission" date="2019-07" db="EMBL/GenBank/DDBJ databases">
        <title>Whole genome shotgun sequence of Aneurinibacillus danicus NBRC 102444.</title>
        <authorList>
            <person name="Hosoyama A."/>
            <person name="Uohara A."/>
            <person name="Ohji S."/>
            <person name="Ichikawa N."/>
        </authorList>
    </citation>
    <scope>NUCLEOTIDE SEQUENCE [LARGE SCALE GENOMIC DNA]</scope>
    <source>
        <strain evidence="5 6">NBRC 102444</strain>
    </source>
</reference>
<organism evidence="5 6">
    <name type="scientific">Aneurinibacillus danicus</name>
    <dbReference type="NCBI Taxonomy" id="267746"/>
    <lineage>
        <taxon>Bacteria</taxon>
        <taxon>Bacillati</taxon>
        <taxon>Bacillota</taxon>
        <taxon>Bacilli</taxon>
        <taxon>Bacillales</taxon>
        <taxon>Paenibacillaceae</taxon>
        <taxon>Aneurinibacillus group</taxon>
        <taxon>Aneurinibacillus</taxon>
    </lineage>
</organism>
<name>A0A511VB44_9BACL</name>
<evidence type="ECO:0000256" key="1">
    <source>
        <dbReference type="ARBA" id="ARBA00022670"/>
    </source>
</evidence>
<dbReference type="InterPro" id="IPR014721">
    <property type="entry name" value="Ribsml_uS5_D2-typ_fold_subgr"/>
</dbReference>
<dbReference type="PRINTS" id="PR00830">
    <property type="entry name" value="ENDOLAPTASE"/>
</dbReference>
<dbReference type="GO" id="GO:0004176">
    <property type="term" value="F:ATP-dependent peptidase activity"/>
    <property type="evidence" value="ECO:0007669"/>
    <property type="project" value="UniProtKB-UniRule"/>
</dbReference>
<dbReference type="Gene3D" id="3.40.50.300">
    <property type="entry name" value="P-loop containing nucleotide triphosphate hydrolases"/>
    <property type="match status" value="2"/>
</dbReference>
<dbReference type="PANTHER" id="PTHR10046">
    <property type="entry name" value="ATP DEPENDENT LON PROTEASE FAMILY MEMBER"/>
    <property type="match status" value="1"/>
</dbReference>
<feature type="coiled-coil region" evidence="3">
    <location>
        <begin position="212"/>
        <end position="250"/>
    </location>
</feature>
<feature type="active site" evidence="2">
    <location>
        <position position="707"/>
    </location>
</feature>
<dbReference type="EC" id="3.4.21.53" evidence="2"/>
<evidence type="ECO:0000313" key="6">
    <source>
        <dbReference type="Proteomes" id="UP000321157"/>
    </source>
</evidence>
<dbReference type="GO" id="GO:0004252">
    <property type="term" value="F:serine-type endopeptidase activity"/>
    <property type="evidence" value="ECO:0007669"/>
    <property type="project" value="UniProtKB-UniRule"/>
</dbReference>
<dbReference type="PROSITE" id="PS51786">
    <property type="entry name" value="LON_PROTEOLYTIC"/>
    <property type="match status" value="1"/>
</dbReference>
<evidence type="ECO:0000259" key="4">
    <source>
        <dbReference type="PROSITE" id="PS51786"/>
    </source>
</evidence>
<protein>
    <recommendedName>
        <fullName evidence="2">endopeptidase La</fullName>
        <ecNumber evidence="2">3.4.21.53</ecNumber>
    </recommendedName>
</protein>
<keyword evidence="3" id="KW-0175">Coiled coil</keyword>
<evidence type="ECO:0000256" key="3">
    <source>
        <dbReference type="SAM" id="Coils"/>
    </source>
</evidence>
<accession>A0A511VB44</accession>
<comment type="caution">
    <text evidence="5">The sequence shown here is derived from an EMBL/GenBank/DDBJ whole genome shotgun (WGS) entry which is preliminary data.</text>
</comment>
<dbReference type="InterPro" id="IPR041699">
    <property type="entry name" value="AAA_32"/>
</dbReference>
<dbReference type="GO" id="GO:0030163">
    <property type="term" value="P:protein catabolic process"/>
    <property type="evidence" value="ECO:0007669"/>
    <property type="project" value="InterPro"/>
</dbReference>
<dbReference type="RefSeq" id="WP_146811600.1">
    <property type="nucleotide sequence ID" value="NZ_BJXX01000165.1"/>
</dbReference>
<dbReference type="InterPro" id="IPR046843">
    <property type="entry name" value="LonB_AAA-LID"/>
</dbReference>
<feature type="active site" evidence="2">
    <location>
        <position position="664"/>
    </location>
</feature>
<dbReference type="InterPro" id="IPR046844">
    <property type="entry name" value="Lon-like_helical"/>
</dbReference>
<dbReference type="Proteomes" id="UP000321157">
    <property type="component" value="Unassembled WGS sequence"/>
</dbReference>
<dbReference type="OrthoDB" id="9758568at2"/>
<feature type="domain" description="Lon proteolytic" evidence="4">
    <location>
        <begin position="574"/>
        <end position="769"/>
    </location>
</feature>
<keyword evidence="6" id="KW-1185">Reference proteome</keyword>
<dbReference type="Gene3D" id="3.30.230.10">
    <property type="match status" value="1"/>
</dbReference>
<dbReference type="GO" id="GO:0005524">
    <property type="term" value="F:ATP binding"/>
    <property type="evidence" value="ECO:0007669"/>
    <property type="project" value="InterPro"/>
</dbReference>
<comment type="similarity">
    <text evidence="2">Belongs to the peptidase S16 family.</text>
</comment>
<dbReference type="SUPFAM" id="SSF54211">
    <property type="entry name" value="Ribosomal protein S5 domain 2-like"/>
    <property type="match status" value="1"/>
</dbReference>
<proteinExistence type="inferred from homology"/>
<dbReference type="Pfam" id="PF05362">
    <property type="entry name" value="Lon_C"/>
    <property type="match status" value="1"/>
</dbReference>
<evidence type="ECO:0000256" key="2">
    <source>
        <dbReference type="PROSITE-ProRule" id="PRU01122"/>
    </source>
</evidence>
<gene>
    <name evidence="5" type="ORF">ADA01nite_35040</name>
</gene>
<dbReference type="InterPro" id="IPR008269">
    <property type="entry name" value="Lon_proteolytic"/>
</dbReference>
<dbReference type="InterPro" id="IPR020568">
    <property type="entry name" value="Ribosomal_Su5_D2-typ_SF"/>
</dbReference>
<dbReference type="SUPFAM" id="SSF52540">
    <property type="entry name" value="P-loop containing nucleoside triphosphate hydrolases"/>
    <property type="match status" value="1"/>
</dbReference>
<dbReference type="GO" id="GO:0006508">
    <property type="term" value="P:proteolysis"/>
    <property type="evidence" value="ECO:0007669"/>
    <property type="project" value="UniProtKB-KW"/>
</dbReference>
<dbReference type="EMBL" id="BJXX01000165">
    <property type="protein sequence ID" value="GEN36044.1"/>
    <property type="molecule type" value="Genomic_DNA"/>
</dbReference>
<keyword evidence="2" id="KW-0720">Serine protease</keyword>
<dbReference type="Gene3D" id="1.10.8.60">
    <property type="match status" value="1"/>
</dbReference>
<comment type="catalytic activity">
    <reaction evidence="2">
        <text>Hydrolysis of proteins in presence of ATP.</text>
        <dbReference type="EC" id="3.4.21.53"/>
    </reaction>
</comment>
<dbReference type="AlphaFoldDB" id="A0A511VB44"/>